<dbReference type="Pfam" id="PF12698">
    <property type="entry name" value="ABC2_membrane_3"/>
    <property type="match status" value="1"/>
</dbReference>
<evidence type="ECO:0000313" key="7">
    <source>
        <dbReference type="EMBL" id="GIQ81740.1"/>
    </source>
</evidence>
<dbReference type="InterPro" id="IPR013525">
    <property type="entry name" value="ABC2_TM"/>
</dbReference>
<comment type="subcellular location">
    <subcellularLocation>
        <location evidence="1">Membrane</location>
        <topology evidence="1">Multi-pass membrane protein</topology>
    </subcellularLocation>
</comment>
<sequence length="465" mass="51520">MDIPPPPSCVVMDSADGLYGFGKALPDAACKNIVYYPSDVQWVVDVVEHMRLDAGWAEDAVEGYADLDAAAALIDDRPGYMQWGMVFDTDPVDRDAFPTDVDVHFFYNSTMLEPINMYFTDDLLATSFRGGSALWSASLVSLQALTERALLAVGADITYIPTVRSYPGYFTEELSPSLMGTQTAVVLVVVLQLVMVANDIACEKEAGRLQALRLMGASDALYWLSWWVFEILVYALSICPMMYCLYCLPRDIDIFPYVDHRVMWLFFGLGGAVSTGLGTFIASLCMTAKSAIMYGFLAFSLVFVTSLITTDIDEINTILYDPTVFNSVARVTTSLIYPYFPFVAAFKQIFTIATPTASVDTDTYETVLVAPEYDFTWELLFDDPPVHMCYWWSSVPECSVYLEDDISCVTNPYGVCTYSNRTLDVYLKHVGISAVIYSLAAWVVGESLMTAGSVGRNPLQLLMPA</sequence>
<dbReference type="PANTHER" id="PTHR19229">
    <property type="entry name" value="ATP-BINDING CASSETTE TRANSPORTER SUBFAMILY A ABCA"/>
    <property type="match status" value="1"/>
</dbReference>
<dbReference type="EMBL" id="BDIP01001353">
    <property type="protein sequence ID" value="GIQ84214.1"/>
    <property type="molecule type" value="Genomic_DNA"/>
</dbReference>
<organism evidence="7 9">
    <name type="scientific">Kipferlia bialata</name>
    <dbReference type="NCBI Taxonomy" id="797122"/>
    <lineage>
        <taxon>Eukaryota</taxon>
        <taxon>Metamonada</taxon>
        <taxon>Carpediemonas-like organisms</taxon>
        <taxon>Kipferlia</taxon>
    </lineage>
</organism>
<keyword evidence="3 5" id="KW-1133">Transmembrane helix</keyword>
<evidence type="ECO:0000313" key="8">
    <source>
        <dbReference type="EMBL" id="GIQ84214.1"/>
    </source>
</evidence>
<feature type="non-terminal residue" evidence="7">
    <location>
        <position position="465"/>
    </location>
</feature>
<dbReference type="GO" id="GO:0016020">
    <property type="term" value="C:membrane"/>
    <property type="evidence" value="ECO:0007669"/>
    <property type="project" value="UniProtKB-SubCell"/>
</dbReference>
<evidence type="ECO:0000256" key="2">
    <source>
        <dbReference type="ARBA" id="ARBA00022692"/>
    </source>
</evidence>
<evidence type="ECO:0000256" key="3">
    <source>
        <dbReference type="ARBA" id="ARBA00022989"/>
    </source>
</evidence>
<accession>A0A9K3CSY1</accession>
<evidence type="ECO:0000256" key="1">
    <source>
        <dbReference type="ARBA" id="ARBA00004141"/>
    </source>
</evidence>
<name>A0A9K3CSY1_9EUKA</name>
<evidence type="ECO:0000313" key="9">
    <source>
        <dbReference type="Proteomes" id="UP000265618"/>
    </source>
</evidence>
<comment type="caution">
    <text evidence="7">The sequence shown here is derived from an EMBL/GenBank/DDBJ whole genome shotgun (WGS) entry which is preliminary data.</text>
</comment>
<protein>
    <recommendedName>
        <fullName evidence="6">ABC-2 type transporter transmembrane domain-containing protein</fullName>
    </recommendedName>
</protein>
<dbReference type="EMBL" id="BDIP01000482">
    <property type="protein sequence ID" value="GIQ81740.1"/>
    <property type="molecule type" value="Genomic_DNA"/>
</dbReference>
<feature type="domain" description="ABC-2 type transporter transmembrane" evidence="6">
    <location>
        <begin position="180"/>
        <end position="353"/>
    </location>
</feature>
<dbReference type="AlphaFoldDB" id="A0A9K3CSY1"/>
<dbReference type="Proteomes" id="UP000265618">
    <property type="component" value="Unassembled WGS sequence"/>
</dbReference>
<evidence type="ECO:0000259" key="6">
    <source>
        <dbReference type="Pfam" id="PF12698"/>
    </source>
</evidence>
<reference evidence="7" key="1">
    <citation type="submission" date="2016-10" db="EMBL/GenBank/DDBJ databases">
        <authorList>
            <person name="Tanifuji G."/>
            <person name="Kume K."/>
            <person name="Nakayama T."/>
            <person name="Takabayashi S."/>
            <person name="Hashimoto T."/>
        </authorList>
    </citation>
    <scope>NUCLEOTIDE SEQUENCE</scope>
    <source>
        <strain evidence="7">NY0173</strain>
    </source>
</reference>
<keyword evidence="2 5" id="KW-0812">Transmembrane</keyword>
<keyword evidence="9" id="KW-1185">Reference proteome</keyword>
<evidence type="ECO:0000256" key="5">
    <source>
        <dbReference type="SAM" id="Phobius"/>
    </source>
</evidence>
<keyword evidence="4 5" id="KW-0472">Membrane</keyword>
<gene>
    <name evidence="7" type="ORF">KIPB_002749</name>
    <name evidence="8" type="ORF">KIPB_005665</name>
</gene>
<dbReference type="InterPro" id="IPR026082">
    <property type="entry name" value="ABCA"/>
</dbReference>
<feature type="transmembrane region" description="Helical" evidence="5">
    <location>
        <begin position="291"/>
        <end position="309"/>
    </location>
</feature>
<dbReference type="GO" id="GO:0140359">
    <property type="term" value="F:ABC-type transporter activity"/>
    <property type="evidence" value="ECO:0007669"/>
    <property type="project" value="InterPro"/>
</dbReference>
<feature type="transmembrane region" description="Helical" evidence="5">
    <location>
        <begin position="263"/>
        <end position="284"/>
    </location>
</feature>
<evidence type="ECO:0000256" key="4">
    <source>
        <dbReference type="ARBA" id="ARBA00023136"/>
    </source>
</evidence>
<feature type="transmembrane region" description="Helical" evidence="5">
    <location>
        <begin position="221"/>
        <end position="243"/>
    </location>
</feature>
<reference evidence="7 9" key="2">
    <citation type="journal article" date="2018" name="PLoS ONE">
        <title>The draft genome of Kipferlia bialata reveals reductive genome evolution in fornicate parasites.</title>
        <authorList>
            <person name="Tanifuji G."/>
            <person name="Takabayashi S."/>
            <person name="Kume K."/>
            <person name="Takagi M."/>
            <person name="Nakayama T."/>
            <person name="Kamikawa R."/>
            <person name="Inagaki Y."/>
            <person name="Hashimoto T."/>
        </authorList>
    </citation>
    <scope>NUCLEOTIDE SEQUENCE [LARGE SCALE GENOMIC DNA]</scope>
    <source>
        <strain evidence="7">NY0173</strain>
    </source>
</reference>
<proteinExistence type="predicted"/>
<feature type="transmembrane region" description="Helical" evidence="5">
    <location>
        <begin position="184"/>
        <end position="201"/>
    </location>
</feature>